<feature type="compositionally biased region" description="Polar residues" evidence="1">
    <location>
        <begin position="53"/>
        <end position="77"/>
    </location>
</feature>
<gene>
    <name evidence="2" type="ORF">GSI_03447</name>
</gene>
<comment type="caution">
    <text evidence="2">The sequence shown here is derived from an EMBL/GenBank/DDBJ whole genome shotgun (WGS) entry which is preliminary data.</text>
</comment>
<accession>A0A2G8SLM0</accession>
<evidence type="ECO:0000313" key="2">
    <source>
        <dbReference type="EMBL" id="PIL34667.1"/>
    </source>
</evidence>
<protein>
    <submittedName>
        <fullName evidence="2">Uncharacterized protein</fullName>
    </submittedName>
</protein>
<feature type="region of interest" description="Disordered" evidence="1">
    <location>
        <begin position="53"/>
        <end position="81"/>
    </location>
</feature>
<proteinExistence type="predicted"/>
<organism evidence="2 3">
    <name type="scientific">Ganoderma sinense ZZ0214-1</name>
    <dbReference type="NCBI Taxonomy" id="1077348"/>
    <lineage>
        <taxon>Eukaryota</taxon>
        <taxon>Fungi</taxon>
        <taxon>Dikarya</taxon>
        <taxon>Basidiomycota</taxon>
        <taxon>Agaricomycotina</taxon>
        <taxon>Agaricomycetes</taxon>
        <taxon>Polyporales</taxon>
        <taxon>Polyporaceae</taxon>
        <taxon>Ganoderma</taxon>
    </lineage>
</organism>
<reference evidence="2 3" key="1">
    <citation type="journal article" date="2015" name="Sci. Rep.">
        <title>Chromosome-level genome map provides insights into diverse defense mechanisms in the medicinal fungus Ganoderma sinense.</title>
        <authorList>
            <person name="Zhu Y."/>
            <person name="Xu J."/>
            <person name="Sun C."/>
            <person name="Zhou S."/>
            <person name="Xu H."/>
            <person name="Nelson D.R."/>
            <person name="Qian J."/>
            <person name="Song J."/>
            <person name="Luo H."/>
            <person name="Xiang L."/>
            <person name="Li Y."/>
            <person name="Xu Z."/>
            <person name="Ji A."/>
            <person name="Wang L."/>
            <person name="Lu S."/>
            <person name="Hayward A."/>
            <person name="Sun W."/>
            <person name="Li X."/>
            <person name="Schwartz D.C."/>
            <person name="Wang Y."/>
            <person name="Chen S."/>
        </authorList>
    </citation>
    <scope>NUCLEOTIDE SEQUENCE [LARGE SCALE GENOMIC DNA]</scope>
    <source>
        <strain evidence="2 3">ZZ0214-1</strain>
    </source>
</reference>
<dbReference type="EMBL" id="AYKW01000005">
    <property type="protein sequence ID" value="PIL34667.1"/>
    <property type="molecule type" value="Genomic_DNA"/>
</dbReference>
<evidence type="ECO:0000313" key="3">
    <source>
        <dbReference type="Proteomes" id="UP000230002"/>
    </source>
</evidence>
<sequence>MTSASSSSESLFSESLFSESLFSWCPPFHSLTFHAVAVRITFTAPEMSLTISRRSGAGTSSQPTKNCMLSDSKTTPLSPRYRKQSRIASNVATVLVPETRNSLRFGQATTESACI</sequence>
<dbReference type="Proteomes" id="UP000230002">
    <property type="component" value="Unassembled WGS sequence"/>
</dbReference>
<dbReference type="AlphaFoldDB" id="A0A2G8SLM0"/>
<evidence type="ECO:0000256" key="1">
    <source>
        <dbReference type="SAM" id="MobiDB-lite"/>
    </source>
</evidence>
<name>A0A2G8SLM0_9APHY</name>
<keyword evidence="3" id="KW-1185">Reference proteome</keyword>